<dbReference type="GeneID" id="5470776"/>
<dbReference type="EMBL" id="EF101928">
    <property type="protein sequence ID" value="ABT16811.1"/>
    <property type="molecule type" value="Genomic_DNA"/>
</dbReference>
<sequence>MLYISVSGVVSVSRRMPASPASHVLHPASSSSKSSVSLSRSIICFIVNTDPGRTPASPSEHSLHPSSSLSKFMI</sequence>
<protein>
    <submittedName>
        <fullName evidence="2">Uncharacterized protein z677L</fullName>
    </submittedName>
</protein>
<keyword evidence="3" id="KW-1185">Reference proteome</keyword>
<gene>
    <name evidence="2" type="primary">z677L</name>
    <name evidence="2" type="ORF">ATCV1_z677L</name>
</gene>
<organism evidence="2 3">
    <name type="scientific">Chlorovirus heliozoae</name>
    <dbReference type="NCBI Taxonomy" id="322019"/>
    <lineage>
        <taxon>Viruses</taxon>
        <taxon>Varidnaviria</taxon>
        <taxon>Bamfordvirae</taxon>
        <taxon>Nucleocytoviricota</taxon>
        <taxon>Megaviricetes</taxon>
        <taxon>Algavirales</taxon>
        <taxon>Phycodnaviridae</taxon>
        <taxon>Chlorovirus</taxon>
    </lineage>
</organism>
<proteinExistence type="predicted"/>
<evidence type="ECO:0000313" key="2">
    <source>
        <dbReference type="EMBL" id="ABT16811.1"/>
    </source>
</evidence>
<dbReference type="KEGG" id="vg:5470776"/>
<evidence type="ECO:0000313" key="3">
    <source>
        <dbReference type="Proteomes" id="UP000202420"/>
    </source>
</evidence>
<feature type="region of interest" description="Disordered" evidence="1">
    <location>
        <begin position="52"/>
        <end position="74"/>
    </location>
</feature>
<name>A7K9T7_9PHYC</name>
<feature type="compositionally biased region" description="Low complexity" evidence="1">
    <location>
        <begin position="57"/>
        <end position="74"/>
    </location>
</feature>
<dbReference type="RefSeq" id="YP_001427158.1">
    <property type="nucleotide sequence ID" value="NC_008724.1"/>
</dbReference>
<dbReference type="Proteomes" id="UP000202420">
    <property type="component" value="Segment"/>
</dbReference>
<reference evidence="2 3" key="1">
    <citation type="submission" date="2006-09" db="EMBL/GenBank/DDBJ databases">
        <title>Sequence and annotation of the 288-kb ATCV-1 virus that infects an endosymbiotic Chlorella strain of the heliozoon Acanthocystis turfacea.</title>
        <authorList>
            <person name="Fitzgerald L.A."/>
            <person name="Graves M.V."/>
            <person name="Li X."/>
            <person name="Pfitzner A.J.P."/>
            <person name="Hartigan J."/>
            <person name="Van Etten J.L."/>
        </authorList>
    </citation>
    <scope>NUCLEOTIDE SEQUENCE [LARGE SCALE GENOMIC DNA]</scope>
    <source>
        <strain evidence="2 3">ATCV-1</strain>
    </source>
</reference>
<accession>A7K9T7</accession>
<evidence type="ECO:0000256" key="1">
    <source>
        <dbReference type="SAM" id="MobiDB-lite"/>
    </source>
</evidence>